<keyword evidence="8" id="KW-1185">Reference proteome</keyword>
<dbReference type="EMBL" id="JACHGW010000001">
    <property type="protein sequence ID" value="MBB6049270.1"/>
    <property type="molecule type" value="Genomic_DNA"/>
</dbReference>
<comment type="caution">
    <text evidence="7">The sequence shown here is derived from an EMBL/GenBank/DDBJ whole genome shotgun (WGS) entry which is preliminary data.</text>
</comment>
<organism evidence="7 8">
    <name type="scientific">Armatimonas rosea</name>
    <dbReference type="NCBI Taxonomy" id="685828"/>
    <lineage>
        <taxon>Bacteria</taxon>
        <taxon>Bacillati</taxon>
        <taxon>Armatimonadota</taxon>
        <taxon>Armatimonadia</taxon>
        <taxon>Armatimonadales</taxon>
        <taxon>Armatimonadaceae</taxon>
        <taxon>Armatimonas</taxon>
    </lineage>
</organism>
<evidence type="ECO:0000259" key="6">
    <source>
        <dbReference type="PROSITE" id="PS51007"/>
    </source>
</evidence>
<evidence type="ECO:0000313" key="8">
    <source>
        <dbReference type="Proteomes" id="UP000520814"/>
    </source>
</evidence>
<dbReference type="InterPro" id="IPR011429">
    <property type="entry name" value="Cyt_c_Planctomycete-type"/>
</dbReference>
<feature type="region of interest" description="Disordered" evidence="4">
    <location>
        <begin position="384"/>
        <end position="414"/>
    </location>
</feature>
<dbReference type="InterPro" id="IPR009056">
    <property type="entry name" value="Cyt_c-like_dom"/>
</dbReference>
<evidence type="ECO:0000256" key="3">
    <source>
        <dbReference type="PROSITE-ProRule" id="PRU00433"/>
    </source>
</evidence>
<dbReference type="InterPro" id="IPR022655">
    <property type="entry name" value="DUF1553"/>
</dbReference>
<keyword evidence="1 3" id="KW-0479">Metal-binding</keyword>
<dbReference type="AlphaFoldDB" id="A0A7W9SMW5"/>
<keyword evidence="2 3" id="KW-0408">Iron</keyword>
<dbReference type="PANTHER" id="PTHR35889">
    <property type="entry name" value="CYCLOINULO-OLIGOSACCHARIDE FRUCTANOTRANSFERASE-RELATED"/>
    <property type="match status" value="1"/>
</dbReference>
<dbReference type="Pfam" id="PF07587">
    <property type="entry name" value="PSD1"/>
    <property type="match status" value="1"/>
</dbReference>
<evidence type="ECO:0000256" key="2">
    <source>
        <dbReference type="ARBA" id="ARBA00023004"/>
    </source>
</evidence>
<feature type="chain" id="PRO_5031114729" evidence="5">
    <location>
        <begin position="19"/>
        <end position="776"/>
    </location>
</feature>
<dbReference type="Pfam" id="PF07583">
    <property type="entry name" value="PSCyt2"/>
    <property type="match status" value="1"/>
</dbReference>
<dbReference type="GO" id="GO:0046872">
    <property type="term" value="F:metal ion binding"/>
    <property type="evidence" value="ECO:0007669"/>
    <property type="project" value="UniProtKB-KW"/>
</dbReference>
<dbReference type="Pfam" id="PF07635">
    <property type="entry name" value="PSCyt1"/>
    <property type="match status" value="1"/>
</dbReference>
<sequence>MRKFMAALPLIGLFALGAAGQKVESTKMVSFREEVEPILKADCTGCHSKDAKQGGFVTEEAALFSGGSKFGKRVIVPGKPSESALIGYLRGKHQPQMPIGMPPLKEAQIQTIERWIAQGAKIDEAKLGWPYLAPTNPTLPRLKNPVLRDEWVKNPIDAFVLAKLETQKLFPSPPADKTTLLRRVFLDLVGLPPTPQETEAFLSDTAPDAYEKLVDRLLADPRYGERWGRHWLDLVRYAETHGFEADNIRSRAWRYRDYVIRSFNADKPYDQFLSEQLAGDLLPNRTADSLIATGFARLGSWDELSRDPDGRWQDYLNDATDTVGSVMLGMTVGCARCHDHKYDKITARDYYKLQAFFANTRWSDERLPGEVDSPELVARRNEIQEQLKAKRAQQEAERAEKGDMEEPKRKRKKEGIEAEIDALNRQLGPIDSVAEAVTDKNQKPITHKVLVRGSLATPGEIVKPGYITSLCGGKDEEVTTGKARLELARWVASPQNPLTARVIANRLWQHHFGQGIVATPSDFGRNGAKPTHPELLDWLARELVQNGWSLKKLHKTILTSATYRQSVGTNPVAAKLDPANTLLWRQRRQRLEGEAIRDSMLAVSGQLNPQMAGPSIYPKVSGEVLATGSTHKWGSSEGDQQRRRTVYVFQRRSLALPITEVFDGPDMVNTCPKRQSTTIAPQALAMFNGEFGWEQARHFAERVAKDAGSDPAAQVTLAYRLALVRKPTPTQLAQATAFLAKKAELHRAEKKANPEQAALADLCHILFNTNEFLYAD</sequence>
<evidence type="ECO:0000256" key="4">
    <source>
        <dbReference type="SAM" id="MobiDB-lite"/>
    </source>
</evidence>
<feature type="domain" description="Cytochrome c" evidence="6">
    <location>
        <begin position="15"/>
        <end position="120"/>
    </location>
</feature>
<keyword evidence="5" id="KW-0732">Signal</keyword>
<dbReference type="PANTHER" id="PTHR35889:SF3">
    <property type="entry name" value="F-BOX DOMAIN-CONTAINING PROTEIN"/>
    <property type="match status" value="1"/>
</dbReference>
<protein>
    <submittedName>
        <fullName evidence="7">Mono/diheme cytochrome c family protein</fullName>
    </submittedName>
</protein>
<accession>A0A7W9SMW5</accession>
<keyword evidence="3" id="KW-0349">Heme</keyword>
<evidence type="ECO:0000313" key="7">
    <source>
        <dbReference type="EMBL" id="MBB6049270.1"/>
    </source>
</evidence>
<feature type="signal peptide" evidence="5">
    <location>
        <begin position="1"/>
        <end position="18"/>
    </location>
</feature>
<dbReference type="InterPro" id="IPR011444">
    <property type="entry name" value="DUF1549"/>
</dbReference>
<dbReference type="GO" id="GO:0020037">
    <property type="term" value="F:heme binding"/>
    <property type="evidence" value="ECO:0007669"/>
    <property type="project" value="InterPro"/>
</dbReference>
<name>A0A7W9SMW5_ARMRO</name>
<dbReference type="PROSITE" id="PS51007">
    <property type="entry name" value="CYTC"/>
    <property type="match status" value="1"/>
</dbReference>
<evidence type="ECO:0000256" key="5">
    <source>
        <dbReference type="SAM" id="SignalP"/>
    </source>
</evidence>
<dbReference type="GO" id="GO:0009055">
    <property type="term" value="F:electron transfer activity"/>
    <property type="evidence" value="ECO:0007669"/>
    <property type="project" value="InterPro"/>
</dbReference>
<dbReference type="RefSeq" id="WP_184192881.1">
    <property type="nucleotide sequence ID" value="NZ_JACHGW010000001.1"/>
</dbReference>
<evidence type="ECO:0000256" key="1">
    <source>
        <dbReference type="ARBA" id="ARBA00022723"/>
    </source>
</evidence>
<gene>
    <name evidence="7" type="ORF">HNQ39_001032</name>
</gene>
<proteinExistence type="predicted"/>
<reference evidence="7 8" key="1">
    <citation type="submission" date="2020-08" db="EMBL/GenBank/DDBJ databases">
        <title>Genomic Encyclopedia of Type Strains, Phase IV (KMG-IV): sequencing the most valuable type-strain genomes for metagenomic binning, comparative biology and taxonomic classification.</title>
        <authorList>
            <person name="Goeker M."/>
        </authorList>
    </citation>
    <scope>NUCLEOTIDE SEQUENCE [LARGE SCALE GENOMIC DNA]</scope>
    <source>
        <strain evidence="7 8">DSM 23562</strain>
    </source>
</reference>
<dbReference type="Proteomes" id="UP000520814">
    <property type="component" value="Unassembled WGS sequence"/>
</dbReference>
<feature type="compositionally biased region" description="Basic and acidic residues" evidence="4">
    <location>
        <begin position="384"/>
        <end position="408"/>
    </location>
</feature>